<protein>
    <submittedName>
        <fullName evidence="1">17319_t:CDS:1</fullName>
    </submittedName>
</protein>
<name>A0ACA9M6M3_9GLOM</name>
<accession>A0ACA9M6M3</accession>
<organism evidence="1 2">
    <name type="scientific">Dentiscutata heterogama</name>
    <dbReference type="NCBI Taxonomy" id="1316150"/>
    <lineage>
        <taxon>Eukaryota</taxon>
        <taxon>Fungi</taxon>
        <taxon>Fungi incertae sedis</taxon>
        <taxon>Mucoromycota</taxon>
        <taxon>Glomeromycotina</taxon>
        <taxon>Glomeromycetes</taxon>
        <taxon>Diversisporales</taxon>
        <taxon>Gigasporaceae</taxon>
        <taxon>Dentiscutata</taxon>
    </lineage>
</organism>
<comment type="caution">
    <text evidence="1">The sequence shown here is derived from an EMBL/GenBank/DDBJ whole genome shotgun (WGS) entry which is preliminary data.</text>
</comment>
<dbReference type="Proteomes" id="UP000789702">
    <property type="component" value="Unassembled WGS sequence"/>
</dbReference>
<evidence type="ECO:0000313" key="1">
    <source>
        <dbReference type="EMBL" id="CAG8573254.1"/>
    </source>
</evidence>
<feature type="non-terminal residue" evidence="1">
    <location>
        <position position="1"/>
    </location>
</feature>
<reference evidence="1" key="1">
    <citation type="submission" date="2021-06" db="EMBL/GenBank/DDBJ databases">
        <authorList>
            <person name="Kallberg Y."/>
            <person name="Tangrot J."/>
            <person name="Rosling A."/>
        </authorList>
    </citation>
    <scope>NUCLEOTIDE SEQUENCE</scope>
    <source>
        <strain evidence="1">IL203A</strain>
    </source>
</reference>
<evidence type="ECO:0000313" key="2">
    <source>
        <dbReference type="Proteomes" id="UP000789702"/>
    </source>
</evidence>
<proteinExistence type="predicted"/>
<dbReference type="EMBL" id="CAJVPU010007476">
    <property type="protein sequence ID" value="CAG8573254.1"/>
    <property type="molecule type" value="Genomic_DNA"/>
</dbReference>
<sequence length="229" mass="26580">LTIPLHDINEEASQSLQSIDNVLSEYNKFKVGHNWILSGTEVDYIDSKIATFVLENKQLFESKLLESMKQLPKVYSRLNIEQEKEIVEIIEKMQNGLKPDVWATTDIAGVQYEVMYCEISGMPFKLDPIHIEEDRRKLFRLGVRVKILFNKNIVEQYVHALTNHLIQSISLLTIPLLRFYRPINIPIQNLQRHKFKTFTTRIEVNNGNITPIRGSLLHPLSLSKTPLRS</sequence>
<gene>
    <name evidence="1" type="ORF">DHETER_LOCUS6156</name>
</gene>
<keyword evidence="2" id="KW-1185">Reference proteome</keyword>